<dbReference type="AlphaFoldDB" id="A0A915D2J5"/>
<dbReference type="Proteomes" id="UP000887574">
    <property type="component" value="Unplaced"/>
</dbReference>
<sequence length="235" mass="26035">MPIRYVVDGFGGCNTMQSCNRSFPQLSVSSTTSVRSVSFVHKKLAVLQSLGGRRSGVIQQMKEVYEEVKNIPSYLCAWSGYCENHQEKAAGEAGTTLPSPVDGFCGENTMAVSRTLEQLHDAHIEPLLLWSEKSNHDVCNSWAVESGIETAAPMAGLQSRSDEKDKYHPEVGHLQGCKDCFKFAKAVTHILAASELLSTGVFEKICQADKEMTADDKKRCSNTQKDSWLQLWKLR</sequence>
<dbReference type="WBParaSite" id="jg14754.2">
    <property type="protein sequence ID" value="jg14754.2"/>
    <property type="gene ID" value="jg14754"/>
</dbReference>
<protein>
    <submittedName>
        <fullName evidence="2">Uncharacterized protein</fullName>
    </submittedName>
</protein>
<keyword evidence="1" id="KW-1185">Reference proteome</keyword>
<proteinExistence type="predicted"/>
<organism evidence="1 2">
    <name type="scientific">Ditylenchus dipsaci</name>
    <dbReference type="NCBI Taxonomy" id="166011"/>
    <lineage>
        <taxon>Eukaryota</taxon>
        <taxon>Metazoa</taxon>
        <taxon>Ecdysozoa</taxon>
        <taxon>Nematoda</taxon>
        <taxon>Chromadorea</taxon>
        <taxon>Rhabditida</taxon>
        <taxon>Tylenchina</taxon>
        <taxon>Tylenchomorpha</taxon>
        <taxon>Sphaerularioidea</taxon>
        <taxon>Anguinidae</taxon>
        <taxon>Anguininae</taxon>
        <taxon>Ditylenchus</taxon>
    </lineage>
</organism>
<accession>A0A915D2J5</accession>
<name>A0A915D2J5_9BILA</name>
<dbReference type="PROSITE" id="PS51257">
    <property type="entry name" value="PROKAR_LIPOPROTEIN"/>
    <property type="match status" value="1"/>
</dbReference>
<reference evidence="2" key="1">
    <citation type="submission" date="2022-11" db="UniProtKB">
        <authorList>
            <consortium name="WormBaseParasite"/>
        </authorList>
    </citation>
    <scope>IDENTIFICATION</scope>
</reference>
<evidence type="ECO:0000313" key="2">
    <source>
        <dbReference type="WBParaSite" id="jg14754.2"/>
    </source>
</evidence>
<evidence type="ECO:0000313" key="1">
    <source>
        <dbReference type="Proteomes" id="UP000887574"/>
    </source>
</evidence>